<feature type="chain" id="PRO_5044662005" evidence="2">
    <location>
        <begin position="25"/>
        <end position="321"/>
    </location>
</feature>
<dbReference type="InterPro" id="IPR011990">
    <property type="entry name" value="TPR-like_helical_dom_sf"/>
</dbReference>
<evidence type="ECO:0000313" key="3">
    <source>
        <dbReference type="EMBL" id="MQT92693.1"/>
    </source>
</evidence>
<dbReference type="InterPro" id="IPR019734">
    <property type="entry name" value="TPR_rpt"/>
</dbReference>
<protein>
    <submittedName>
        <fullName evidence="3">Sel1 repeat family protein</fullName>
    </submittedName>
</protein>
<dbReference type="Gene3D" id="1.25.40.10">
    <property type="entry name" value="Tetratricopeptide repeat domain"/>
    <property type="match status" value="2"/>
</dbReference>
<dbReference type="AlphaFoldDB" id="A0A7X1XJF3"/>
<evidence type="ECO:0000313" key="6">
    <source>
        <dbReference type="Proteomes" id="UP000489190"/>
    </source>
</evidence>
<sequence length="321" mass="34497">MLSQNRYAAFWALPLALACSMAAAAGSVGTETQTSAAAVFDSAQPKTDIGTDISSAMKGLLSTARDGGDVLRAWAAWKSGDKQALPKLFELAKGGNGRAQNIVGYLLDRGEGVRQDSAGAAAYFTAASESYPLARYNLAVLTLLGRGVQKNEAKAMTMFEDAVKSAGVDLAAVRLSLYYLKKRDNDLAWKWANEGANRGNVTAYYLLGRILYERKEFSEAFGWLTKAAQASEPNAPAILSAMYKNGQGMDENRKMAASWWLIYAGLNRNTSGLNAGGLGAFGLSAKEENDATHFATSWLSSHENMVRPNYEATILQASRSD</sequence>
<dbReference type="Proteomes" id="UP000489190">
    <property type="component" value="Unassembled WGS sequence"/>
</dbReference>
<dbReference type="PROSITE" id="PS50005">
    <property type="entry name" value="TPR"/>
    <property type="match status" value="1"/>
</dbReference>
<evidence type="ECO:0000256" key="2">
    <source>
        <dbReference type="SAM" id="SignalP"/>
    </source>
</evidence>
<gene>
    <name evidence="4" type="ORF">GHO30_22325</name>
    <name evidence="3" type="ORF">GHO39_26765</name>
</gene>
<dbReference type="InterPro" id="IPR050767">
    <property type="entry name" value="Sel1_AlgK"/>
</dbReference>
<evidence type="ECO:0000256" key="1">
    <source>
        <dbReference type="PROSITE-ProRule" id="PRU00339"/>
    </source>
</evidence>
<proteinExistence type="predicted"/>
<dbReference type="PANTHER" id="PTHR11102">
    <property type="entry name" value="SEL-1-LIKE PROTEIN"/>
    <property type="match status" value="1"/>
</dbReference>
<evidence type="ECO:0000313" key="4">
    <source>
        <dbReference type="EMBL" id="MQU34079.1"/>
    </source>
</evidence>
<evidence type="ECO:0000313" key="5">
    <source>
        <dbReference type="Proteomes" id="UP000470186"/>
    </source>
</evidence>
<name>A0A7X1XJF3_9PSED</name>
<dbReference type="Pfam" id="PF08238">
    <property type="entry name" value="Sel1"/>
    <property type="match status" value="5"/>
</dbReference>
<dbReference type="EMBL" id="WIWI01000134">
    <property type="protein sequence ID" value="MQT92693.1"/>
    <property type="molecule type" value="Genomic_DNA"/>
</dbReference>
<reference evidence="5 6" key="1">
    <citation type="submission" date="2019-10" db="EMBL/GenBank/DDBJ databases">
        <title>Evaluation of single-gene subtyping targets for Pseudomonas.</title>
        <authorList>
            <person name="Reichler S.J."/>
            <person name="Orsi R.H."/>
            <person name="Wiedmann M."/>
            <person name="Martin N.H."/>
            <person name="Murphy S.I."/>
        </authorList>
    </citation>
    <scope>NUCLEOTIDE SEQUENCE [LARGE SCALE GENOMIC DNA]</scope>
    <source>
        <strain evidence="4 5">FSL R10-2107</strain>
        <strain evidence="3 6">FSL R10-3254</strain>
    </source>
</reference>
<keyword evidence="2" id="KW-0732">Signal</keyword>
<dbReference type="EMBL" id="WIVX01000151">
    <property type="protein sequence ID" value="MQU34079.1"/>
    <property type="molecule type" value="Genomic_DNA"/>
</dbReference>
<organism evidence="3 6">
    <name type="scientific">Pseudomonas helleri</name>
    <dbReference type="NCBI Taxonomy" id="1608996"/>
    <lineage>
        <taxon>Bacteria</taxon>
        <taxon>Pseudomonadati</taxon>
        <taxon>Pseudomonadota</taxon>
        <taxon>Gammaproteobacteria</taxon>
        <taxon>Pseudomonadales</taxon>
        <taxon>Pseudomonadaceae</taxon>
        <taxon>Pseudomonas</taxon>
    </lineage>
</organism>
<dbReference type="RefSeq" id="WP_153330912.1">
    <property type="nucleotide sequence ID" value="NZ_WIVX01000151.1"/>
</dbReference>
<keyword evidence="5" id="KW-1185">Reference proteome</keyword>
<feature type="signal peptide" evidence="2">
    <location>
        <begin position="1"/>
        <end position="24"/>
    </location>
</feature>
<dbReference type="SUPFAM" id="SSF81901">
    <property type="entry name" value="HCP-like"/>
    <property type="match status" value="1"/>
</dbReference>
<feature type="repeat" description="TPR" evidence="1">
    <location>
        <begin position="201"/>
        <end position="234"/>
    </location>
</feature>
<accession>A0A7X1XJF3</accession>
<dbReference type="PROSITE" id="PS51257">
    <property type="entry name" value="PROKAR_LIPOPROTEIN"/>
    <property type="match status" value="1"/>
</dbReference>
<dbReference type="SMART" id="SM00671">
    <property type="entry name" value="SEL1"/>
    <property type="match status" value="5"/>
</dbReference>
<dbReference type="PANTHER" id="PTHR11102:SF160">
    <property type="entry name" value="ERAD-ASSOCIATED E3 UBIQUITIN-PROTEIN LIGASE COMPONENT HRD3"/>
    <property type="match status" value="1"/>
</dbReference>
<dbReference type="InterPro" id="IPR006597">
    <property type="entry name" value="Sel1-like"/>
</dbReference>
<keyword evidence="1" id="KW-0802">TPR repeat</keyword>
<comment type="caution">
    <text evidence="3">The sequence shown here is derived from an EMBL/GenBank/DDBJ whole genome shotgun (WGS) entry which is preliminary data.</text>
</comment>
<dbReference type="Proteomes" id="UP000470186">
    <property type="component" value="Unassembled WGS sequence"/>
</dbReference>